<dbReference type="Proteomes" id="UP001054857">
    <property type="component" value="Unassembled WGS sequence"/>
</dbReference>
<dbReference type="NCBIfam" id="TIGR00633">
    <property type="entry name" value="xth"/>
    <property type="match status" value="1"/>
</dbReference>
<gene>
    <name evidence="12" type="ORF">Agub_g1653</name>
</gene>
<dbReference type="Gene3D" id="3.60.10.10">
    <property type="entry name" value="Endonuclease/exonuclease/phosphatase"/>
    <property type="match status" value="1"/>
</dbReference>
<dbReference type="GO" id="GO:0008081">
    <property type="term" value="F:phosphoric diester hydrolase activity"/>
    <property type="evidence" value="ECO:0007669"/>
    <property type="project" value="TreeGrafter"/>
</dbReference>
<evidence type="ECO:0000256" key="1">
    <source>
        <dbReference type="ARBA" id="ARBA00001936"/>
    </source>
</evidence>
<keyword evidence="7" id="KW-0464">Manganese</keyword>
<evidence type="ECO:0000259" key="11">
    <source>
        <dbReference type="Pfam" id="PF03372"/>
    </source>
</evidence>
<feature type="site" description="Interaction with DNA substrate" evidence="8">
    <location>
        <position position="570"/>
    </location>
</feature>
<dbReference type="SUPFAM" id="SSF56219">
    <property type="entry name" value="DNase I-like"/>
    <property type="match status" value="1"/>
</dbReference>
<comment type="cofactor">
    <cofactor evidence="1">
        <name>Mn(2+)</name>
        <dbReference type="ChEBI" id="CHEBI:29035"/>
    </cofactor>
</comment>
<dbReference type="GO" id="GO:0003906">
    <property type="term" value="F:DNA-(apurinic or apyrimidinic site) endonuclease activity"/>
    <property type="evidence" value="ECO:0007669"/>
    <property type="project" value="TreeGrafter"/>
</dbReference>
<dbReference type="GO" id="GO:0046872">
    <property type="term" value="F:metal ion binding"/>
    <property type="evidence" value="ECO:0007669"/>
    <property type="project" value="UniProtKB-KW"/>
</dbReference>
<feature type="binding site" evidence="7">
    <location>
        <position position="261"/>
    </location>
    <ligand>
        <name>Mg(2+)</name>
        <dbReference type="ChEBI" id="CHEBI:18420"/>
        <label>1</label>
    </ligand>
</feature>
<evidence type="ECO:0000256" key="2">
    <source>
        <dbReference type="ARBA" id="ARBA00007092"/>
    </source>
</evidence>
<feature type="region of interest" description="Disordered" evidence="10">
    <location>
        <begin position="348"/>
        <end position="379"/>
    </location>
</feature>
<dbReference type="GO" id="GO:0008311">
    <property type="term" value="F:double-stranded DNA 3'-5' DNA exonuclease activity"/>
    <property type="evidence" value="ECO:0007669"/>
    <property type="project" value="TreeGrafter"/>
</dbReference>
<dbReference type="EMBL" id="BMAR01000001">
    <property type="protein sequence ID" value="GFR40988.1"/>
    <property type="molecule type" value="Genomic_DNA"/>
</dbReference>
<protein>
    <recommendedName>
        <fullName evidence="9">DNA-(apurinic or apyrimidinic site) endonuclease</fullName>
        <ecNumber evidence="9">3.1.-.-</ecNumber>
    </recommendedName>
</protein>
<feature type="binding site" evidence="7">
    <location>
        <position position="292"/>
    </location>
    <ligand>
        <name>Mg(2+)</name>
        <dbReference type="ChEBI" id="CHEBI:18420"/>
        <label>1</label>
    </ligand>
</feature>
<feature type="binding site" evidence="7">
    <location>
        <position position="437"/>
    </location>
    <ligand>
        <name>Mg(2+)</name>
        <dbReference type="ChEBI" id="CHEBI:18420"/>
        <label>1</label>
    </ligand>
</feature>
<feature type="compositionally biased region" description="Low complexity" evidence="10">
    <location>
        <begin position="348"/>
        <end position="367"/>
    </location>
</feature>
<dbReference type="PROSITE" id="PS51435">
    <property type="entry name" value="AP_NUCLEASE_F1_4"/>
    <property type="match status" value="1"/>
</dbReference>
<organism evidence="12 13">
    <name type="scientific">Astrephomene gubernaculifera</name>
    <dbReference type="NCBI Taxonomy" id="47775"/>
    <lineage>
        <taxon>Eukaryota</taxon>
        <taxon>Viridiplantae</taxon>
        <taxon>Chlorophyta</taxon>
        <taxon>core chlorophytes</taxon>
        <taxon>Chlorophyceae</taxon>
        <taxon>CS clade</taxon>
        <taxon>Chlamydomonadales</taxon>
        <taxon>Astrephomenaceae</taxon>
        <taxon>Astrephomene</taxon>
    </lineage>
</organism>
<reference evidence="12 13" key="1">
    <citation type="journal article" date="2021" name="Sci. Rep.">
        <title>Genome sequencing of the multicellular alga Astrephomene provides insights into convergent evolution of germ-soma differentiation.</title>
        <authorList>
            <person name="Yamashita S."/>
            <person name="Yamamoto K."/>
            <person name="Matsuzaki R."/>
            <person name="Suzuki S."/>
            <person name="Yamaguchi H."/>
            <person name="Hirooka S."/>
            <person name="Minakuchi Y."/>
            <person name="Miyagishima S."/>
            <person name="Kawachi M."/>
            <person name="Toyoda A."/>
            <person name="Nozaki H."/>
        </authorList>
    </citation>
    <scope>NUCLEOTIDE SEQUENCE [LARGE SCALE GENOMIC DNA]</scope>
    <source>
        <strain evidence="12 13">NIES-4017</strain>
    </source>
</reference>
<feature type="compositionally biased region" description="Low complexity" evidence="10">
    <location>
        <begin position="150"/>
        <end position="173"/>
    </location>
</feature>
<feature type="binding site" evidence="7">
    <location>
        <position position="569"/>
    </location>
    <ligand>
        <name>Mg(2+)</name>
        <dbReference type="ChEBI" id="CHEBI:18420"/>
        <label>1</label>
    </ligand>
</feature>
<dbReference type="Pfam" id="PF03372">
    <property type="entry name" value="Exo_endo_phos"/>
    <property type="match status" value="1"/>
</dbReference>
<evidence type="ECO:0000256" key="7">
    <source>
        <dbReference type="PIRSR" id="PIRSR604808-2"/>
    </source>
</evidence>
<dbReference type="InterPro" id="IPR005135">
    <property type="entry name" value="Endo/exonuclease/phosphatase"/>
</dbReference>
<evidence type="ECO:0000256" key="4">
    <source>
        <dbReference type="ARBA" id="ARBA00022801"/>
    </source>
</evidence>
<feature type="compositionally biased region" description="Low complexity" evidence="10">
    <location>
        <begin position="184"/>
        <end position="222"/>
    </location>
</feature>
<evidence type="ECO:0000256" key="5">
    <source>
        <dbReference type="ARBA" id="ARBA00022842"/>
    </source>
</evidence>
<evidence type="ECO:0000256" key="10">
    <source>
        <dbReference type="SAM" id="MobiDB-lite"/>
    </source>
</evidence>
<feature type="active site" evidence="6">
    <location>
        <position position="396"/>
    </location>
</feature>
<evidence type="ECO:0000313" key="12">
    <source>
        <dbReference type="EMBL" id="GFR40988.1"/>
    </source>
</evidence>
<dbReference type="InterPro" id="IPR004808">
    <property type="entry name" value="AP_endonuc_1"/>
</dbReference>
<name>A0AAD3DHX3_9CHLO</name>
<feature type="compositionally biased region" description="Basic residues" evidence="10">
    <location>
        <begin position="174"/>
        <end position="183"/>
    </location>
</feature>
<keyword evidence="9" id="KW-0234">DNA repair</keyword>
<dbReference type="CDD" id="cd09087">
    <property type="entry name" value="Ape1-like_AP-endo"/>
    <property type="match status" value="1"/>
</dbReference>
<keyword evidence="13" id="KW-1185">Reference proteome</keyword>
<dbReference type="EC" id="3.1.-.-" evidence="9"/>
<evidence type="ECO:0000256" key="3">
    <source>
        <dbReference type="ARBA" id="ARBA00022723"/>
    </source>
</evidence>
<evidence type="ECO:0000256" key="8">
    <source>
        <dbReference type="PIRSR" id="PIRSR604808-3"/>
    </source>
</evidence>
<feature type="active site" description="Proton donor/acceptor" evidence="6">
    <location>
        <position position="437"/>
    </location>
</feature>
<feature type="binding site" evidence="7">
    <location>
        <position position="439"/>
    </location>
    <ligand>
        <name>Mg(2+)</name>
        <dbReference type="ChEBI" id="CHEBI:18420"/>
        <label>1</label>
    </ligand>
</feature>
<comment type="cofactor">
    <cofactor evidence="7 9">
        <name>Mg(2+)</name>
        <dbReference type="ChEBI" id="CHEBI:18420"/>
    </cofactor>
    <cofactor evidence="7 9">
        <name>Mn(2+)</name>
        <dbReference type="ChEBI" id="CHEBI:29035"/>
    </cofactor>
    <text evidence="7 9">Probably binds two magnesium or manganese ions per subunit.</text>
</comment>
<dbReference type="AlphaFoldDB" id="A0AAD3DHX3"/>
<feature type="compositionally biased region" description="Low complexity" evidence="10">
    <location>
        <begin position="532"/>
        <end position="544"/>
    </location>
</feature>
<comment type="caution">
    <text evidence="12">The sequence shown here is derived from an EMBL/GenBank/DDBJ whole genome shotgun (WGS) entry which is preliminary data.</text>
</comment>
<feature type="region of interest" description="Disordered" evidence="10">
    <location>
        <begin position="524"/>
        <end position="548"/>
    </location>
</feature>
<feature type="region of interest" description="Disordered" evidence="10">
    <location>
        <begin position="81"/>
        <end position="234"/>
    </location>
</feature>
<feature type="domain" description="Endonuclease/exonuclease/phosphatase" evidence="11">
    <location>
        <begin position="258"/>
        <end position="570"/>
    </location>
</feature>
<accession>A0AAD3DHX3</accession>
<dbReference type="GO" id="GO:0003677">
    <property type="term" value="F:DNA binding"/>
    <property type="evidence" value="ECO:0007669"/>
    <property type="project" value="InterPro"/>
</dbReference>
<feature type="site" description="Transition state stabilizer" evidence="8">
    <location>
        <position position="439"/>
    </location>
</feature>
<evidence type="ECO:0000256" key="9">
    <source>
        <dbReference type="RuleBase" id="RU362131"/>
    </source>
</evidence>
<proteinExistence type="inferred from homology"/>
<dbReference type="PANTHER" id="PTHR22748">
    <property type="entry name" value="AP ENDONUCLEASE"/>
    <property type="match status" value="1"/>
</dbReference>
<dbReference type="PANTHER" id="PTHR22748:SF6">
    <property type="entry name" value="DNA-(APURINIC OR APYRIMIDINIC SITE) ENDONUCLEASE"/>
    <property type="match status" value="1"/>
</dbReference>
<keyword evidence="4" id="KW-0378">Hydrolase</keyword>
<feature type="active site" description="Proton acceptor" evidence="6">
    <location>
        <position position="570"/>
    </location>
</feature>
<evidence type="ECO:0000256" key="6">
    <source>
        <dbReference type="PIRSR" id="PIRSR604808-1"/>
    </source>
</evidence>
<dbReference type="PROSITE" id="PS00728">
    <property type="entry name" value="AP_NUCLEASE_F1_3"/>
    <property type="match status" value="1"/>
</dbReference>
<dbReference type="PROSITE" id="PS00726">
    <property type="entry name" value="AP_NUCLEASE_F1_1"/>
    <property type="match status" value="1"/>
</dbReference>
<feature type="site" description="Important for catalytic activity" evidence="8">
    <location>
        <position position="510"/>
    </location>
</feature>
<dbReference type="GO" id="GO:0006284">
    <property type="term" value="P:base-excision repair"/>
    <property type="evidence" value="ECO:0007669"/>
    <property type="project" value="TreeGrafter"/>
</dbReference>
<dbReference type="InterPro" id="IPR020848">
    <property type="entry name" value="AP_endonuclease_F1_CS"/>
</dbReference>
<dbReference type="InterPro" id="IPR036691">
    <property type="entry name" value="Endo/exonu/phosph_ase_sf"/>
</dbReference>
<keyword evidence="9" id="KW-0227">DNA damage</keyword>
<dbReference type="InterPro" id="IPR020847">
    <property type="entry name" value="AP_endonuclease_F1_BS"/>
</dbReference>
<keyword evidence="5 7" id="KW-0460">Magnesium</keyword>
<keyword evidence="3 7" id="KW-0479">Metal-binding</keyword>
<dbReference type="GO" id="GO:0005634">
    <property type="term" value="C:nucleus"/>
    <property type="evidence" value="ECO:0007669"/>
    <property type="project" value="TreeGrafter"/>
</dbReference>
<feature type="binding site" evidence="7">
    <location>
        <position position="570"/>
    </location>
    <ligand>
        <name>Mg(2+)</name>
        <dbReference type="ChEBI" id="CHEBI:18420"/>
        <label>1</label>
    </ligand>
</feature>
<sequence>MLKYSFGRLPRSLLLSRAPLAPCARSTQFPPRQLVTLASRPPLIRAPPALPLLRSNAPHPFRVPGSRIRPQPACVRTVSCSASASTSGPGHNPAAMGSSSDPEPGSGGAPREKEAVAASPRTRAKRGDTEAAGKKPGAGAAKKGARSRAEVAAEGEGAGAAAGAEEEGAPPAAKKARTSRQTKAKAASAAPAAGGEAGEQQPQGGADAAAAAAEAAPAAKAKPQARGKKGQQAEPLPQYTAALRKPPPPAGAPVVKLLSWNVAGLRGLLKKQPDALSQLVAREGADVVCLQEHKLQGGHTDDMETALGLKGWSHYWACSTTKLGYSGVSIHTRQPPLSVTVGFGGRPAPGSPAAAAARASATAAAEAGAEEPDPEHEGEGRVLTAELPQAYVVSVYVPNSGEGLKRLDYRVGRWDGALAAYVRSLEARGKPVIVTGDLNCAHQEIDIHAPKTNLRSAGFTVEERESFGRLLLGEVGLVDTFRRLFPNTVGYTYFTRRFNCREKNKGWRLDYFLTSASLMPWEAGAGGEKGAAEAGSEGAQAAAPAPVPPPATQWRVYDSWILQDVYGSDHLPLGLTLVAEEEGQ</sequence>
<comment type="similarity">
    <text evidence="2 9">Belongs to the DNA repair enzymes AP/ExoA family.</text>
</comment>
<evidence type="ECO:0000313" key="13">
    <source>
        <dbReference type="Proteomes" id="UP001054857"/>
    </source>
</evidence>